<evidence type="ECO:0000313" key="3">
    <source>
        <dbReference type="Proteomes" id="UP000230434"/>
    </source>
</evidence>
<dbReference type="Pfam" id="PF12762">
    <property type="entry name" value="DDE_Tnp_IS1595"/>
    <property type="match status" value="1"/>
</dbReference>
<proteinExistence type="predicted"/>
<dbReference type="InterPro" id="IPR024445">
    <property type="entry name" value="Tnp_ISXO2-like"/>
</dbReference>
<gene>
    <name evidence="2" type="ORF">CO159_02660</name>
</gene>
<dbReference type="SMART" id="SM01126">
    <property type="entry name" value="DDE_Tnp_IS1595"/>
    <property type="match status" value="1"/>
</dbReference>
<organism evidence="2 3">
    <name type="scientific">Candidatus Portnoybacteria bacterium CG_4_9_14_3_um_filter_40_10</name>
    <dbReference type="NCBI Taxonomy" id="1974804"/>
    <lineage>
        <taxon>Bacteria</taxon>
        <taxon>Candidatus Portnoyibacteriota</taxon>
    </lineage>
</organism>
<accession>A0A2M7YNF6</accession>
<dbReference type="EMBL" id="PFWF01000057">
    <property type="protein sequence ID" value="PJA64513.1"/>
    <property type="molecule type" value="Genomic_DNA"/>
</dbReference>
<evidence type="ECO:0000313" key="2">
    <source>
        <dbReference type="EMBL" id="PJA64513.1"/>
    </source>
</evidence>
<dbReference type="InterPro" id="IPR024442">
    <property type="entry name" value="Transposase_Zn_ribbon"/>
</dbReference>
<evidence type="ECO:0000259" key="1">
    <source>
        <dbReference type="SMART" id="SM01126"/>
    </source>
</evidence>
<feature type="domain" description="ISXO2-like transposase" evidence="1">
    <location>
        <begin position="125"/>
        <end position="252"/>
    </location>
</feature>
<dbReference type="Proteomes" id="UP000230434">
    <property type="component" value="Unassembled WGS sequence"/>
</dbReference>
<reference evidence="3" key="1">
    <citation type="submission" date="2017-09" db="EMBL/GenBank/DDBJ databases">
        <title>Depth-based differentiation of microbial function through sediment-hosted aquifers and enrichment of novel symbionts in the deep terrestrial subsurface.</title>
        <authorList>
            <person name="Probst A.J."/>
            <person name="Ladd B."/>
            <person name="Jarett J.K."/>
            <person name="Geller-Mcgrath D.E."/>
            <person name="Sieber C.M.K."/>
            <person name="Emerson J.B."/>
            <person name="Anantharaman K."/>
            <person name="Thomas B.C."/>
            <person name="Malmstrom R."/>
            <person name="Stieglmeier M."/>
            <person name="Klingl A."/>
            <person name="Woyke T."/>
            <person name="Ryan C.M."/>
            <person name="Banfield J.F."/>
        </authorList>
    </citation>
    <scope>NUCLEOTIDE SEQUENCE [LARGE SCALE GENOMIC DNA]</scope>
</reference>
<dbReference type="AlphaFoldDB" id="A0A2M7YNF6"/>
<dbReference type="Pfam" id="PF12760">
    <property type="entry name" value="Zn_ribbon_IS1595"/>
    <property type="match status" value="1"/>
</dbReference>
<sequence length="274" mass="32614">MKIFKKSVPMYHLKQIPSEAKIKKIVRRILFGTHLYCPRCKSRSVYRSESRYRCRKCRRPFSLTSNTWLSNMKLPWQQFYTLLWCWLNHMPITQSIKITGLSEVSIRKWFEEFRLNTPDPDWLSSLKDTIQMDEAFFRNKAVIAAKDTIAKKVILRVIPKKYVEKQNVSQFIARHVEPGSKLFTDGASYYRGIQKFWPVTHKKDIHSKWEFGLTSEIEGVFGNLRTFIRRKYHHVTCSKLENVVAEFEANFNHPEIFKNPHEYLRNSLFLVPTC</sequence>
<comment type="caution">
    <text evidence="2">The sequence shown here is derived from an EMBL/GenBank/DDBJ whole genome shotgun (WGS) entry which is preliminary data.</text>
</comment>
<name>A0A2M7YNF6_9BACT</name>
<protein>
    <recommendedName>
        <fullName evidence="1">ISXO2-like transposase domain-containing protein</fullName>
    </recommendedName>
</protein>